<dbReference type="PANTHER" id="PTHR10926">
    <property type="entry name" value="CELL CYCLE CONTROL PROTEIN 50"/>
    <property type="match status" value="1"/>
</dbReference>
<evidence type="ECO:0000256" key="6">
    <source>
        <dbReference type="SAM" id="MobiDB-lite"/>
    </source>
</evidence>
<accession>A0AAD9LGP1</accession>
<feature type="compositionally biased region" description="Basic and acidic residues" evidence="6">
    <location>
        <begin position="1"/>
        <end position="10"/>
    </location>
</feature>
<reference evidence="8" key="1">
    <citation type="journal article" date="2014" name="Nucleic Acids Res.">
        <title>The evolutionary dynamics of variant antigen genes in Babesia reveal a history of genomic innovation underlying host-parasite interaction.</title>
        <authorList>
            <person name="Jackson A.P."/>
            <person name="Otto T.D."/>
            <person name="Darby A."/>
            <person name="Ramaprasad A."/>
            <person name="Xia D."/>
            <person name="Echaide I.E."/>
            <person name="Farber M."/>
            <person name="Gahlot S."/>
            <person name="Gamble J."/>
            <person name="Gupta D."/>
            <person name="Gupta Y."/>
            <person name="Jackson L."/>
            <person name="Malandrin L."/>
            <person name="Malas T.B."/>
            <person name="Moussa E."/>
            <person name="Nair M."/>
            <person name="Reid A.J."/>
            <person name="Sanders M."/>
            <person name="Sharma J."/>
            <person name="Tracey A."/>
            <person name="Quail M.A."/>
            <person name="Weir W."/>
            <person name="Wastling J.M."/>
            <person name="Hall N."/>
            <person name="Willadsen P."/>
            <person name="Lingelbach K."/>
            <person name="Shiels B."/>
            <person name="Tait A."/>
            <person name="Berriman M."/>
            <person name="Allred D.R."/>
            <person name="Pain A."/>
        </authorList>
    </citation>
    <scope>NUCLEOTIDE SEQUENCE</scope>
    <source>
        <strain evidence="8">1802A</strain>
    </source>
</reference>
<evidence type="ECO:0000256" key="5">
    <source>
        <dbReference type="ARBA" id="ARBA00023136"/>
    </source>
</evidence>
<comment type="caution">
    <text evidence="8">The sequence shown here is derived from an EMBL/GenBank/DDBJ whole genome shotgun (WGS) entry which is preliminary data.</text>
</comment>
<feature type="compositionally biased region" description="Basic and acidic residues" evidence="6">
    <location>
        <begin position="18"/>
        <end position="32"/>
    </location>
</feature>
<evidence type="ECO:0000256" key="2">
    <source>
        <dbReference type="ARBA" id="ARBA00009457"/>
    </source>
</evidence>
<proteinExistence type="inferred from homology"/>
<name>A0AAD9LGP1_BABDI</name>
<gene>
    <name evidence="8" type="ORF">X943_001169</name>
</gene>
<evidence type="ECO:0000256" key="3">
    <source>
        <dbReference type="ARBA" id="ARBA00022692"/>
    </source>
</evidence>
<dbReference type="EMBL" id="JAHBMH010000044">
    <property type="protein sequence ID" value="KAK1936053.1"/>
    <property type="molecule type" value="Genomic_DNA"/>
</dbReference>
<protein>
    <submittedName>
        <fullName evidence="8">Uncharacterized protein</fullName>
    </submittedName>
</protein>
<evidence type="ECO:0000256" key="7">
    <source>
        <dbReference type="SAM" id="Phobius"/>
    </source>
</evidence>
<dbReference type="PANTHER" id="PTHR10926:SF0">
    <property type="entry name" value="CDC50, ISOFORM A"/>
    <property type="match status" value="1"/>
</dbReference>
<reference evidence="8" key="2">
    <citation type="submission" date="2021-05" db="EMBL/GenBank/DDBJ databases">
        <authorList>
            <person name="Pain A."/>
        </authorList>
    </citation>
    <scope>NUCLEOTIDE SEQUENCE</scope>
    <source>
        <strain evidence="8">1802A</strain>
    </source>
</reference>
<keyword evidence="5 7" id="KW-0472">Membrane</keyword>
<dbReference type="GO" id="GO:0005886">
    <property type="term" value="C:plasma membrane"/>
    <property type="evidence" value="ECO:0007669"/>
    <property type="project" value="TreeGrafter"/>
</dbReference>
<keyword evidence="3 7" id="KW-0812">Transmembrane</keyword>
<evidence type="ECO:0000313" key="8">
    <source>
        <dbReference type="EMBL" id="KAK1936053.1"/>
    </source>
</evidence>
<keyword evidence="9" id="KW-1185">Reference proteome</keyword>
<dbReference type="InterPro" id="IPR005045">
    <property type="entry name" value="CDC50/LEM3_fam"/>
</dbReference>
<feature type="region of interest" description="Disordered" evidence="6">
    <location>
        <begin position="1"/>
        <end position="43"/>
    </location>
</feature>
<keyword evidence="4 7" id="KW-1133">Transmembrane helix</keyword>
<feature type="transmembrane region" description="Helical" evidence="7">
    <location>
        <begin position="387"/>
        <end position="407"/>
    </location>
</feature>
<sequence>MVKVDRDREHRHGSHIKTRGDRLATSAKDSRHSGGAGFSHGESLSTYDGEINAHDILRRHKSAEPEAEKLKRFRTDPSYRTYHNATRLGIVMLILGVANIAIFTVLQMRRDSQAECSVVIPDKGTHLGSEWFYEITKKDCRGDLTKFQTVSKVYVYFGIENYAYHAAATFKLFSKGQMKGKLVDKDDLRVCYPYDTVTSSAKGKLLYPCGMHIWNIFNDKIMFSSKNPKENPTYLKMDESLYTLSRYQDQKRLQNPSEADVEKTKDNVYYWLVDTEAKLSAIPSTTPCSDSCESVHITHNTAQNVKLVYDMMDMKQSGKGVENGHFIQWMTPPPFKTFKKLYGILDGPINLPLYLKVNVAYDTSRFGGRKSVLIVAPSWPYGRLVSIQAIMGILAVLCIALAILLLLGRPADPTHSINLL</sequence>
<evidence type="ECO:0000313" key="9">
    <source>
        <dbReference type="Proteomes" id="UP001195914"/>
    </source>
</evidence>
<dbReference type="GO" id="GO:0005783">
    <property type="term" value="C:endoplasmic reticulum"/>
    <property type="evidence" value="ECO:0007669"/>
    <property type="project" value="TreeGrafter"/>
</dbReference>
<dbReference type="Pfam" id="PF03381">
    <property type="entry name" value="CDC50"/>
    <property type="match status" value="1"/>
</dbReference>
<dbReference type="AlphaFoldDB" id="A0AAD9LGP1"/>
<evidence type="ECO:0000256" key="1">
    <source>
        <dbReference type="ARBA" id="ARBA00004141"/>
    </source>
</evidence>
<evidence type="ECO:0000256" key="4">
    <source>
        <dbReference type="ARBA" id="ARBA00022989"/>
    </source>
</evidence>
<comment type="subcellular location">
    <subcellularLocation>
        <location evidence="1">Membrane</location>
        <topology evidence="1">Multi-pass membrane protein</topology>
    </subcellularLocation>
</comment>
<dbReference type="GO" id="GO:0005794">
    <property type="term" value="C:Golgi apparatus"/>
    <property type="evidence" value="ECO:0007669"/>
    <property type="project" value="TreeGrafter"/>
</dbReference>
<comment type="similarity">
    <text evidence="2">Belongs to the CDC50/LEM3 family.</text>
</comment>
<feature type="transmembrane region" description="Helical" evidence="7">
    <location>
        <begin position="88"/>
        <end position="106"/>
    </location>
</feature>
<dbReference type="Proteomes" id="UP001195914">
    <property type="component" value="Unassembled WGS sequence"/>
</dbReference>
<organism evidence="8 9">
    <name type="scientific">Babesia divergens</name>
    <dbReference type="NCBI Taxonomy" id="32595"/>
    <lineage>
        <taxon>Eukaryota</taxon>
        <taxon>Sar</taxon>
        <taxon>Alveolata</taxon>
        <taxon>Apicomplexa</taxon>
        <taxon>Aconoidasida</taxon>
        <taxon>Piroplasmida</taxon>
        <taxon>Babesiidae</taxon>
        <taxon>Babesia</taxon>
    </lineage>
</organism>